<organism evidence="5 6">
    <name type="scientific">Vanrija albida</name>
    <dbReference type="NCBI Taxonomy" id="181172"/>
    <lineage>
        <taxon>Eukaryota</taxon>
        <taxon>Fungi</taxon>
        <taxon>Dikarya</taxon>
        <taxon>Basidiomycota</taxon>
        <taxon>Agaricomycotina</taxon>
        <taxon>Tremellomycetes</taxon>
        <taxon>Trichosporonales</taxon>
        <taxon>Trichosporonaceae</taxon>
        <taxon>Vanrija</taxon>
    </lineage>
</organism>
<sequence>MSAPVPAPALTPAQLTQWEEDGYLVLPSFFDAAETGEMLARAHTLLDEFDVTGHPMTVFSTGSDEAKHVGDEYFLSSGDKIRYFLEPGSVVDGALTVPPARAVNKIGHALGVLDPVFAKYTFHARVQAVARAIGAHKEPEVLQSMVICKQPRIGGEVPAHNDSTFLYTDPPSAVGCWIALDECTPANGCLSFLPGSHKTARVSSRFVRAAAGGTEFVDVPGVEANELDWDKAEGWRQAPCPPGTLVLIHGSVMHRSPPNPSERTRMIYTFHMIEGADGWVYDERNWLQPTKEMPFTPLYEGPSHA</sequence>
<dbReference type="PANTHER" id="PTHR20883:SF15">
    <property type="entry name" value="PHYTANOYL-COA DIOXYGENASE DOMAIN-CONTAINING PROTEIN 1"/>
    <property type="match status" value="1"/>
</dbReference>
<evidence type="ECO:0000313" key="5">
    <source>
        <dbReference type="EMBL" id="KAL1408540.1"/>
    </source>
</evidence>
<dbReference type="PANTHER" id="PTHR20883">
    <property type="entry name" value="PHYTANOYL-COA DIOXYGENASE DOMAIN CONTAINING 1"/>
    <property type="match status" value="1"/>
</dbReference>
<comment type="caution">
    <text evidence="5">The sequence shown here is derived from an EMBL/GenBank/DDBJ whole genome shotgun (WGS) entry which is preliminary data.</text>
</comment>
<keyword evidence="6" id="KW-1185">Reference proteome</keyword>
<keyword evidence="3" id="KW-0479">Metal-binding</keyword>
<dbReference type="InterPro" id="IPR008775">
    <property type="entry name" value="Phytyl_CoA_dOase-like"/>
</dbReference>
<dbReference type="Gene3D" id="2.60.120.620">
    <property type="entry name" value="q2cbj1_9rhob like domain"/>
    <property type="match status" value="1"/>
</dbReference>
<dbReference type="Pfam" id="PF05721">
    <property type="entry name" value="PhyH"/>
    <property type="match status" value="1"/>
</dbReference>
<evidence type="ECO:0000256" key="2">
    <source>
        <dbReference type="ARBA" id="ARBA00005830"/>
    </source>
</evidence>
<protein>
    <recommendedName>
        <fullName evidence="7">Fe2OG dioxygenase domain-containing protein</fullName>
    </recommendedName>
</protein>
<keyword evidence="4" id="KW-0408">Iron</keyword>
<reference evidence="5 6" key="1">
    <citation type="submission" date="2023-08" db="EMBL/GenBank/DDBJ databases">
        <title>Annotated Genome Sequence of Vanrija albida AlHP1.</title>
        <authorList>
            <person name="Herzog R."/>
        </authorList>
    </citation>
    <scope>NUCLEOTIDE SEQUENCE [LARGE SCALE GENOMIC DNA]</scope>
    <source>
        <strain evidence="5 6">AlHP1</strain>
    </source>
</reference>
<evidence type="ECO:0000256" key="3">
    <source>
        <dbReference type="ARBA" id="ARBA00022723"/>
    </source>
</evidence>
<dbReference type="RefSeq" id="XP_069208484.1">
    <property type="nucleotide sequence ID" value="XM_069353842.1"/>
</dbReference>
<evidence type="ECO:0000256" key="1">
    <source>
        <dbReference type="ARBA" id="ARBA00001962"/>
    </source>
</evidence>
<dbReference type="EMBL" id="JBBXJM010000004">
    <property type="protein sequence ID" value="KAL1408540.1"/>
    <property type="molecule type" value="Genomic_DNA"/>
</dbReference>
<evidence type="ECO:0000313" key="6">
    <source>
        <dbReference type="Proteomes" id="UP001565368"/>
    </source>
</evidence>
<dbReference type="SUPFAM" id="SSF51197">
    <property type="entry name" value="Clavaminate synthase-like"/>
    <property type="match status" value="1"/>
</dbReference>
<name>A0ABR3Q1D7_9TREE</name>
<accession>A0ABR3Q1D7</accession>
<comment type="similarity">
    <text evidence="2">Belongs to the PhyH family.</text>
</comment>
<dbReference type="Proteomes" id="UP001565368">
    <property type="component" value="Unassembled WGS sequence"/>
</dbReference>
<evidence type="ECO:0000256" key="4">
    <source>
        <dbReference type="ARBA" id="ARBA00023004"/>
    </source>
</evidence>
<comment type="cofactor">
    <cofactor evidence="1">
        <name>Fe cation</name>
        <dbReference type="ChEBI" id="CHEBI:24875"/>
    </cofactor>
</comment>
<gene>
    <name evidence="5" type="ORF">Q8F55_005352</name>
</gene>
<evidence type="ECO:0008006" key="7">
    <source>
        <dbReference type="Google" id="ProtNLM"/>
    </source>
</evidence>
<proteinExistence type="inferred from homology"/>
<dbReference type="GeneID" id="95986395"/>